<dbReference type="GO" id="GO:0016787">
    <property type="term" value="F:hydrolase activity"/>
    <property type="evidence" value="ECO:0007669"/>
    <property type="project" value="UniProtKB-KW"/>
</dbReference>
<comment type="caution">
    <text evidence="5">The sequence shown here is derived from an EMBL/GenBank/DDBJ whole genome shotgun (WGS) entry which is preliminary data.</text>
</comment>
<evidence type="ECO:0000313" key="6">
    <source>
        <dbReference type="Proteomes" id="UP001597034"/>
    </source>
</evidence>
<dbReference type="EMBL" id="JBHUDO010000002">
    <property type="protein sequence ID" value="MFD1646124.1"/>
    <property type="molecule type" value="Genomic_DNA"/>
</dbReference>
<keyword evidence="6" id="KW-1185">Reference proteome</keyword>
<feature type="domain" description="Nudix hydrolase" evidence="4">
    <location>
        <begin position="21"/>
        <end position="157"/>
    </location>
</feature>
<name>A0ABD6DLG5_9EURY</name>
<dbReference type="RefSeq" id="WP_256398353.1">
    <property type="nucleotide sequence ID" value="NZ_JANHJR010000001.1"/>
</dbReference>
<dbReference type="PANTHER" id="PTHR43046:SF12">
    <property type="entry name" value="GDP-MANNOSE MANNOSYL HYDROLASE"/>
    <property type="match status" value="1"/>
</dbReference>
<dbReference type="Gene3D" id="3.90.79.10">
    <property type="entry name" value="Nucleoside Triphosphate Pyrophosphohydrolase"/>
    <property type="match status" value="1"/>
</dbReference>
<evidence type="ECO:0000256" key="1">
    <source>
        <dbReference type="ARBA" id="ARBA00001946"/>
    </source>
</evidence>
<evidence type="ECO:0000256" key="2">
    <source>
        <dbReference type="ARBA" id="ARBA00022801"/>
    </source>
</evidence>
<keyword evidence="3" id="KW-0460">Magnesium</keyword>
<evidence type="ECO:0000256" key="3">
    <source>
        <dbReference type="ARBA" id="ARBA00022842"/>
    </source>
</evidence>
<gene>
    <name evidence="5" type="ORF">ACFSBL_10565</name>
</gene>
<comment type="cofactor">
    <cofactor evidence="1">
        <name>Mg(2+)</name>
        <dbReference type="ChEBI" id="CHEBI:18420"/>
    </cofactor>
</comment>
<evidence type="ECO:0000259" key="4">
    <source>
        <dbReference type="PROSITE" id="PS51462"/>
    </source>
</evidence>
<dbReference type="InterPro" id="IPR015797">
    <property type="entry name" value="NUDIX_hydrolase-like_dom_sf"/>
</dbReference>
<dbReference type="Pfam" id="PF00293">
    <property type="entry name" value="NUDIX"/>
    <property type="match status" value="1"/>
</dbReference>
<reference evidence="5 6" key="1">
    <citation type="journal article" date="2019" name="Int. J. Syst. Evol. Microbiol.">
        <title>The Global Catalogue of Microorganisms (GCM) 10K type strain sequencing project: providing services to taxonomists for standard genome sequencing and annotation.</title>
        <authorList>
            <consortium name="The Broad Institute Genomics Platform"/>
            <consortium name="The Broad Institute Genome Sequencing Center for Infectious Disease"/>
            <person name="Wu L."/>
            <person name="Ma J."/>
        </authorList>
    </citation>
    <scope>NUCLEOTIDE SEQUENCE [LARGE SCALE GENOMIC DNA]</scope>
    <source>
        <strain evidence="5 6">CGMCC 1.10390</strain>
    </source>
</reference>
<accession>A0ABD6DLG5</accession>
<dbReference type="Proteomes" id="UP001597034">
    <property type="component" value="Unassembled WGS sequence"/>
</dbReference>
<dbReference type="PROSITE" id="PS51462">
    <property type="entry name" value="NUDIX"/>
    <property type="match status" value="1"/>
</dbReference>
<dbReference type="PANTHER" id="PTHR43046">
    <property type="entry name" value="GDP-MANNOSE MANNOSYL HYDROLASE"/>
    <property type="match status" value="1"/>
</dbReference>
<proteinExistence type="predicted"/>
<protein>
    <submittedName>
        <fullName evidence="5">NUDIX domain-containing protein</fullName>
    </submittedName>
</protein>
<evidence type="ECO:0000313" key="5">
    <source>
        <dbReference type="EMBL" id="MFD1646124.1"/>
    </source>
</evidence>
<organism evidence="5 6">
    <name type="scientific">Haloarchaeobius litoreus</name>
    <dbReference type="NCBI Taxonomy" id="755306"/>
    <lineage>
        <taxon>Archaea</taxon>
        <taxon>Methanobacteriati</taxon>
        <taxon>Methanobacteriota</taxon>
        <taxon>Stenosarchaea group</taxon>
        <taxon>Halobacteria</taxon>
        <taxon>Halobacteriales</taxon>
        <taxon>Halorubellaceae</taxon>
        <taxon>Haloarchaeobius</taxon>
    </lineage>
</organism>
<dbReference type="AlphaFoldDB" id="A0ABD6DLG5"/>
<keyword evidence="2" id="KW-0378">Hydrolase</keyword>
<dbReference type="SUPFAM" id="SSF55811">
    <property type="entry name" value="Nudix"/>
    <property type="match status" value="1"/>
</dbReference>
<sequence length="165" mass="18280">MSEFTPRHDRIPNDEWETVVRNVPIVSIDLVVRSADGIVLGERTNEPAKGEWFVPGGRVHKHERLVDAARRVASEELGVDVEVVEKLGAYEHLYHEAELDGVGGKHYLANGFVVETDAGIDEMTLDDQHGDVRAFAPGDIPADLHEYTAAYLHDATTVQLISDNE</sequence>
<dbReference type="InterPro" id="IPR000086">
    <property type="entry name" value="NUDIX_hydrolase_dom"/>
</dbReference>